<proteinExistence type="predicted"/>
<gene>
    <name evidence="1" type="ORF">GR183_20890</name>
</gene>
<dbReference type="InterPro" id="IPR009758">
    <property type="entry name" value="DUF1326"/>
</dbReference>
<dbReference type="Pfam" id="PF07040">
    <property type="entry name" value="DUF1326"/>
    <property type="match status" value="1"/>
</dbReference>
<sequence>MTPWEFKAESVSNCNCDYGCPCQFNSYPSKGHCDAVVCMKISEGHYGDTDLAGVRFGAVVSWPGAIHEGNGQCQPFIDESATPAQREAILKIMSGEDTDPMATVFAVFATTFAKVHDPIFTPIELEISVDDCTGRFRIPNLAEGSARPIRNPVTGEPHRARINLPTGFEYDVAEVGSGSTRAEGAIKLDLNDSHAHLAHMHMNNHGVVRHRAA</sequence>
<protein>
    <submittedName>
        <fullName evidence="1">DUF1326 domain-containing protein</fullName>
    </submittedName>
</protein>
<accession>A0A7X3LYI3</accession>
<dbReference type="PIRSF" id="PIRSF033303">
    <property type="entry name" value="UCP033303"/>
    <property type="match status" value="1"/>
</dbReference>
<dbReference type="Proteomes" id="UP000433101">
    <property type="component" value="Unassembled WGS sequence"/>
</dbReference>
<name>A0A7X3LYI3_9HYPH</name>
<dbReference type="RefSeq" id="WP_160777614.1">
    <property type="nucleotide sequence ID" value="NZ_WUMV01000010.1"/>
</dbReference>
<keyword evidence="2" id="KW-1185">Reference proteome</keyword>
<evidence type="ECO:0000313" key="2">
    <source>
        <dbReference type="Proteomes" id="UP000433101"/>
    </source>
</evidence>
<dbReference type="InterPro" id="IPR014581">
    <property type="entry name" value="UCP033303"/>
</dbReference>
<evidence type="ECO:0000313" key="1">
    <source>
        <dbReference type="EMBL" id="MXN67371.1"/>
    </source>
</evidence>
<dbReference type="AlphaFoldDB" id="A0A7X3LYI3"/>
<reference evidence="1 2" key="1">
    <citation type="submission" date="2019-12" db="EMBL/GenBank/DDBJ databases">
        <authorList>
            <person name="Li M."/>
        </authorList>
    </citation>
    <scope>NUCLEOTIDE SEQUENCE [LARGE SCALE GENOMIC DNA]</scope>
    <source>
        <strain evidence="1 2">GBMRC 2046</strain>
    </source>
</reference>
<comment type="caution">
    <text evidence="1">The sequence shown here is derived from an EMBL/GenBank/DDBJ whole genome shotgun (WGS) entry which is preliminary data.</text>
</comment>
<dbReference type="EMBL" id="WUMV01000010">
    <property type="protein sequence ID" value="MXN67371.1"/>
    <property type="molecule type" value="Genomic_DNA"/>
</dbReference>
<organism evidence="1 2">
    <name type="scientific">Stappia sediminis</name>
    <dbReference type="NCBI Taxonomy" id="2692190"/>
    <lineage>
        <taxon>Bacteria</taxon>
        <taxon>Pseudomonadati</taxon>
        <taxon>Pseudomonadota</taxon>
        <taxon>Alphaproteobacteria</taxon>
        <taxon>Hyphomicrobiales</taxon>
        <taxon>Stappiaceae</taxon>
        <taxon>Stappia</taxon>
    </lineage>
</organism>